<dbReference type="GO" id="GO:0046872">
    <property type="term" value="F:metal ion binding"/>
    <property type="evidence" value="ECO:0007669"/>
    <property type="project" value="UniProtKB-UniRule"/>
</dbReference>
<dbReference type="SUPFAM" id="SSF52210">
    <property type="entry name" value="Succinyl-CoA synthetase domains"/>
    <property type="match status" value="1"/>
</dbReference>
<comment type="subcellular location">
    <subcellularLocation>
        <location evidence="2">Cytoplasm</location>
        <location evidence="2">Cytosol</location>
    </subcellularLocation>
</comment>
<feature type="domain" description="ATP-citrate synthase ATP-grasp" evidence="28">
    <location>
        <begin position="2"/>
        <end position="233"/>
    </location>
</feature>
<evidence type="ECO:0000256" key="7">
    <source>
        <dbReference type="ARBA" id="ARBA00022499"/>
    </source>
</evidence>
<keyword evidence="13 23" id="KW-0067">ATP-binding</keyword>
<evidence type="ECO:0000256" key="16">
    <source>
        <dbReference type="ARBA" id="ARBA00022990"/>
    </source>
</evidence>
<comment type="catalytic activity">
    <reaction evidence="18 23">
        <text>oxaloacetate + acetyl-CoA + ADP + phosphate = citrate + ATP + CoA</text>
        <dbReference type="Rhea" id="RHEA:21160"/>
        <dbReference type="ChEBI" id="CHEBI:16452"/>
        <dbReference type="ChEBI" id="CHEBI:16947"/>
        <dbReference type="ChEBI" id="CHEBI:30616"/>
        <dbReference type="ChEBI" id="CHEBI:43474"/>
        <dbReference type="ChEBI" id="CHEBI:57287"/>
        <dbReference type="ChEBI" id="CHEBI:57288"/>
        <dbReference type="ChEBI" id="CHEBI:456216"/>
        <dbReference type="EC" id="2.3.3.8"/>
    </reaction>
</comment>
<evidence type="ECO:0000259" key="27">
    <source>
        <dbReference type="Pfam" id="PF16114"/>
    </source>
</evidence>
<comment type="function">
    <text evidence="19">Catalyzes the formation of cytosolic acetyl-CoA, which is mainly used for the biosynthesis of fatty acids and sterols.</text>
</comment>
<evidence type="ECO:0000256" key="20">
    <source>
        <dbReference type="ARBA" id="ARBA00060724"/>
    </source>
</evidence>
<keyword evidence="7" id="KW-1017">Isopeptide bond</keyword>
<evidence type="ECO:0000256" key="12">
    <source>
        <dbReference type="ARBA" id="ARBA00022741"/>
    </source>
</evidence>
<dbReference type="PIRSF" id="PIRSF036511">
    <property type="entry name" value="ATP_citrt_syn"/>
    <property type="match status" value="1"/>
</dbReference>
<dbReference type="InterPro" id="IPR017866">
    <property type="entry name" value="Succ-CoA_synthase_bsu_CS"/>
</dbReference>
<protein>
    <recommendedName>
        <fullName evidence="23">ATP-citrate synthase</fullName>
        <ecNumber evidence="23">2.3.3.8</ecNumber>
    </recommendedName>
    <alternativeName>
        <fullName evidence="23">ATP-citrate (pro-S-)-lyase</fullName>
    </alternativeName>
    <alternativeName>
        <fullName evidence="23">Citrate cleavage enzyme</fullName>
    </alternativeName>
</protein>
<dbReference type="GO" id="GO:0006085">
    <property type="term" value="P:acetyl-CoA biosynthetic process"/>
    <property type="evidence" value="ECO:0007669"/>
    <property type="project" value="InterPro"/>
</dbReference>
<evidence type="ECO:0000256" key="13">
    <source>
        <dbReference type="ARBA" id="ARBA00022840"/>
    </source>
</evidence>
<dbReference type="GO" id="GO:0003878">
    <property type="term" value="F:ATP citrate synthase activity"/>
    <property type="evidence" value="ECO:0007669"/>
    <property type="project" value="UniProtKB-UniRule"/>
</dbReference>
<dbReference type="InterPro" id="IPR036291">
    <property type="entry name" value="NAD(P)-bd_dom_sf"/>
</dbReference>
<keyword evidence="6 23" id="KW-0963">Cytoplasm</keyword>
<evidence type="ECO:0000256" key="14">
    <source>
        <dbReference type="ARBA" id="ARBA00022842"/>
    </source>
</evidence>
<dbReference type="Gene3D" id="3.30.470.110">
    <property type="match status" value="1"/>
</dbReference>
<comment type="similarity">
    <text evidence="3 23">In the C-terminal section; belongs to the succinate/malate CoA ligase alpha subunit family.</text>
</comment>
<dbReference type="PROSITE" id="PS01216">
    <property type="entry name" value="SUCCINYL_COA_LIG_1"/>
    <property type="match status" value="1"/>
</dbReference>
<dbReference type="Pfam" id="PF16114">
    <property type="entry name" value="Citrate_bind"/>
    <property type="match status" value="1"/>
</dbReference>
<evidence type="ECO:0000256" key="8">
    <source>
        <dbReference type="ARBA" id="ARBA00022516"/>
    </source>
</evidence>
<evidence type="ECO:0000256" key="22">
    <source>
        <dbReference type="ARBA" id="ARBA00093367"/>
    </source>
</evidence>
<dbReference type="Pfam" id="PF00285">
    <property type="entry name" value="Citrate_synt"/>
    <property type="match status" value="1"/>
</dbReference>
<comment type="subunit">
    <text evidence="21">Composed of two subunits.</text>
</comment>
<dbReference type="Gene3D" id="3.40.50.261">
    <property type="entry name" value="Succinyl-CoA synthetase domains"/>
    <property type="match status" value="2"/>
</dbReference>
<feature type="domain" description="ATP-citrate synthase citrate-binding" evidence="27">
    <location>
        <begin position="244"/>
        <end position="420"/>
    </location>
</feature>
<evidence type="ECO:0000256" key="4">
    <source>
        <dbReference type="ARBA" id="ARBA00010719"/>
    </source>
</evidence>
<accession>A0A151WGD5</accession>
<evidence type="ECO:0000313" key="29">
    <source>
        <dbReference type="EMBL" id="KYQ46900.1"/>
    </source>
</evidence>
<dbReference type="InterPro" id="IPR016143">
    <property type="entry name" value="Citrate_synth-like_sm_a-sub"/>
</dbReference>
<evidence type="ECO:0000256" key="15">
    <source>
        <dbReference type="ARBA" id="ARBA00022843"/>
    </source>
</evidence>
<keyword evidence="10 23" id="KW-0808">Transferase</keyword>
<keyword evidence="14 23" id="KW-0460">Magnesium</keyword>
<name>A0A151WGD5_9HYME</name>
<evidence type="ECO:0000256" key="23">
    <source>
        <dbReference type="PIRNR" id="PIRNR036511"/>
    </source>
</evidence>
<comment type="similarity">
    <text evidence="4 23">In the N-terminal section; belongs to the succinate/malate CoA ligase beta subunit family.</text>
</comment>
<keyword evidence="11 23" id="KW-0479">Metal-binding</keyword>
<gene>
    <name evidence="29" type="ORF">ALC60_14069</name>
</gene>
<dbReference type="InterPro" id="IPR016102">
    <property type="entry name" value="Succinyl-CoA_synth-like"/>
</dbReference>
<evidence type="ECO:0000256" key="1">
    <source>
        <dbReference type="ARBA" id="ARBA00001946"/>
    </source>
</evidence>
<dbReference type="EMBL" id="KQ983176">
    <property type="protein sequence ID" value="KYQ46900.1"/>
    <property type="molecule type" value="Genomic_DNA"/>
</dbReference>
<dbReference type="InterPro" id="IPR002020">
    <property type="entry name" value="Citrate_synthase"/>
</dbReference>
<keyword evidence="15" id="KW-0832">Ubl conjugation</keyword>
<dbReference type="FunFam" id="1.10.230.10:FF:000005">
    <property type="entry name" value="ATP-citrate synthase subunit 1"/>
    <property type="match status" value="1"/>
</dbReference>
<evidence type="ECO:0000256" key="11">
    <source>
        <dbReference type="ARBA" id="ARBA00022723"/>
    </source>
</evidence>
<dbReference type="Pfam" id="PF00549">
    <property type="entry name" value="Ligase_CoA"/>
    <property type="match status" value="1"/>
</dbReference>
<dbReference type="InterPro" id="IPR033847">
    <property type="entry name" value="Citrt_syn/SCS-alpha_CS"/>
</dbReference>
<dbReference type="FunFam" id="3.40.50.720:FF:000024">
    <property type="entry name" value="Probable ATP-citrate synthase"/>
    <property type="match status" value="1"/>
</dbReference>
<dbReference type="PRINTS" id="PR01798">
    <property type="entry name" value="SCOASYNTHASE"/>
</dbReference>
<dbReference type="GO" id="GO:0006633">
    <property type="term" value="P:fatty acid biosynthetic process"/>
    <property type="evidence" value="ECO:0007669"/>
    <property type="project" value="TreeGrafter"/>
</dbReference>
<keyword evidence="8 23" id="KW-0444">Lipid biosynthesis</keyword>
<evidence type="ECO:0000256" key="9">
    <source>
        <dbReference type="ARBA" id="ARBA00022553"/>
    </source>
</evidence>
<dbReference type="STRING" id="64791.A0A151WGD5"/>
<feature type="active site" description="Tele-phosphohistidine intermediate" evidence="24">
    <location>
        <position position="748"/>
    </location>
</feature>
<evidence type="ECO:0000256" key="19">
    <source>
        <dbReference type="ARBA" id="ARBA00054002"/>
    </source>
</evidence>
<dbReference type="Pfam" id="PF02629">
    <property type="entry name" value="CoA_binding"/>
    <property type="match status" value="1"/>
</dbReference>
<dbReference type="GO" id="GO:0006101">
    <property type="term" value="P:citrate metabolic process"/>
    <property type="evidence" value="ECO:0007669"/>
    <property type="project" value="InterPro"/>
</dbReference>
<evidence type="ECO:0000259" key="25">
    <source>
        <dbReference type="Pfam" id="PF00549"/>
    </source>
</evidence>
<dbReference type="InterPro" id="IPR017440">
    <property type="entry name" value="Cit_synth/succinyl-CoA_lig_AS"/>
</dbReference>
<dbReference type="GO" id="GO:0005829">
    <property type="term" value="C:cytosol"/>
    <property type="evidence" value="ECO:0007669"/>
    <property type="project" value="UniProtKB-SubCell"/>
</dbReference>
<evidence type="ECO:0000259" key="28">
    <source>
        <dbReference type="Pfam" id="PF24948"/>
    </source>
</evidence>
<evidence type="ECO:0000256" key="10">
    <source>
        <dbReference type="ARBA" id="ARBA00022679"/>
    </source>
</evidence>
<dbReference type="Gene3D" id="1.10.580.10">
    <property type="entry name" value="Citrate Synthase, domain 1"/>
    <property type="match status" value="1"/>
</dbReference>
<evidence type="ECO:0000256" key="21">
    <source>
        <dbReference type="ARBA" id="ARBA00062455"/>
    </source>
</evidence>
<dbReference type="InterPro" id="IPR003781">
    <property type="entry name" value="CoA-bd"/>
</dbReference>
<proteinExistence type="inferred from homology"/>
<evidence type="ECO:0000256" key="5">
    <source>
        <dbReference type="ARBA" id="ARBA00011881"/>
    </source>
</evidence>
<dbReference type="Pfam" id="PF24948">
    <property type="entry name" value="Citrate_synth_N"/>
    <property type="match status" value="1"/>
</dbReference>
<dbReference type="InterPro" id="IPR014608">
    <property type="entry name" value="ATP-citrate_synthase"/>
</dbReference>
<dbReference type="SUPFAM" id="SSF56059">
    <property type="entry name" value="Glutathione synthetase ATP-binding domain-like"/>
    <property type="match status" value="1"/>
</dbReference>
<evidence type="ECO:0000256" key="3">
    <source>
        <dbReference type="ARBA" id="ARBA00005899"/>
    </source>
</evidence>
<keyword evidence="16" id="KW-0007">Acetylation</keyword>
<evidence type="ECO:0000256" key="2">
    <source>
        <dbReference type="ARBA" id="ARBA00004514"/>
    </source>
</evidence>
<dbReference type="KEGG" id="mzt:108730357"/>
<evidence type="ECO:0000259" key="26">
    <source>
        <dbReference type="Pfam" id="PF02629"/>
    </source>
</evidence>
<dbReference type="InterPro" id="IPR032263">
    <property type="entry name" value="Citrate-bd"/>
</dbReference>
<dbReference type="PANTHER" id="PTHR23118">
    <property type="entry name" value="ATP-CITRATE SYNTHASE"/>
    <property type="match status" value="1"/>
</dbReference>
<dbReference type="FunFam" id="3.40.50.261:FF:000003">
    <property type="entry name" value="ATP-citrate synthase subunit"/>
    <property type="match status" value="1"/>
</dbReference>
<reference evidence="29 30" key="1">
    <citation type="submission" date="2015-09" db="EMBL/GenBank/DDBJ databases">
        <title>Trachymyrmex zeteki WGS genome.</title>
        <authorList>
            <person name="Nygaard S."/>
            <person name="Hu H."/>
            <person name="Boomsma J."/>
            <person name="Zhang G."/>
        </authorList>
    </citation>
    <scope>NUCLEOTIDE SEQUENCE [LARGE SCALE GENOMIC DNA]</scope>
    <source>
        <strain evidence="29">Tzet28-1</strain>
        <tissue evidence="29">Whole body</tissue>
    </source>
</reference>
<evidence type="ECO:0000313" key="30">
    <source>
        <dbReference type="Proteomes" id="UP000075809"/>
    </source>
</evidence>
<dbReference type="AlphaFoldDB" id="A0A151WGD5"/>
<dbReference type="Proteomes" id="UP000075809">
    <property type="component" value="Unassembled WGS sequence"/>
</dbReference>
<feature type="domain" description="ATP-citrate synthase/succinyl-CoA ligase C-terminal" evidence="25">
    <location>
        <begin position="648"/>
        <end position="772"/>
    </location>
</feature>
<keyword evidence="9" id="KW-0597">Phosphoprotein</keyword>
<dbReference type="SUPFAM" id="SSF48256">
    <property type="entry name" value="Citrate synthase"/>
    <property type="match status" value="1"/>
</dbReference>
<comment type="subunit">
    <text evidence="5 23">Homotetramer.</text>
</comment>
<sequence>MAAKAIREATGKDLINRKLSVGTKASKCRFVPIAENTNWIDIVNEHPWLKTERLVVKPDQLIKRRGKLGLIKVNADLIAVQKWVEQHMNKEQRIGKAIGKLKTFIIEPFVPHKSEEEAYVCIYSHRKADTILFHHQGGIDIGDVDAKALKLNIPVGSEMPDRSILINRLLTNLMDDKKVVIAEFIESLYKFYVNLHFTYLEINPLVITDNAIHVLDLAAKLDTTADFICKPDWGDIDYPPPFGRDAYPEEAYIADLDAKSGASLKLTILNPDGRIWTMVAGGGASVIYSDTICDLGAADELANYGEYSGAPSEQQTYEYAKTILSLMTKVKRSDGKVLIIGGGIANFTNVAATFKGIVKALQEYQSKLVEYDIKIFVRRAGPNYQEGLRIIREVGRRLGIPVHVFGPETHMTAICAMALGKKPIPDPEAQEFSTANFLLPSGQDVGPPCTSSKNNVHSSSEQFKLKTVEAVNSETDDKQLFSNKTKSIIWGMQTRAVQSMLDFDFVCRRSEPSVAAIVYPFTGDHKQKFYWGHKEVLIPVYKQMKDAMAKHMDADVMVTFASLRSAYESTMETLQFPQIRTIAIIAEGIPENMTRKMILAAQRRNVTIIGPATVGGVKPGCFKIGNTGGMMDNILHSKLYRPGSVAYVSRSGGMSNELNNIISKASNGVLEGVAIGGDRYPGTTFMDHIMRYQNDPDVKLIVLLGEVGGIEEYEVCEALKTGRVTKPLIAWCIGTCASMFNSEVQFGHAGSIANSNLETASAKNAALKAASAYVPNSFDNLGDLIQTVYEKLVKDGIIVPEPEVPVPTVPMDYGWARELGLIRKPASFMTSICDERGQELLYAGMPVTEVLKQNVGIGGVVSLLWFQRCLPPTYCKFLEMSLMLTADHGPAVSGAHNTIVCARAGKDLVSSLVSGLLTIGDRFGGALDGAARMFSEAYDTGLHPQEFVNNTRKKGELIMGIGHRVKSINNPDMRVKLIKEFVLENFPARPLVEYALEVEKITTSKKPNLILNVDGIIACSFVDMLRNSGSFTREEAQEYIEIGAINSLFVLGRSIGFIGHYMDQKRLKQGLYRHPWDDISYVLPEQYN</sequence>
<dbReference type="Gene3D" id="3.40.50.720">
    <property type="entry name" value="NAD(P)-binding Rossmann-like Domain"/>
    <property type="match status" value="1"/>
</dbReference>
<dbReference type="PROSITE" id="PS01217">
    <property type="entry name" value="SUCCINYL_COA_LIG_3"/>
    <property type="match status" value="1"/>
</dbReference>
<evidence type="ECO:0000256" key="24">
    <source>
        <dbReference type="PIRSR" id="PIRSR036511-1"/>
    </source>
</evidence>
<evidence type="ECO:0000256" key="6">
    <source>
        <dbReference type="ARBA" id="ARBA00022490"/>
    </source>
</evidence>
<dbReference type="EC" id="2.3.3.8" evidence="23"/>
<dbReference type="InterPro" id="IPR036969">
    <property type="entry name" value="Citrate_synthase_sf"/>
</dbReference>
<comment type="similarity">
    <text evidence="20">Belongs to the succinate/malate CoA ligase alpha subunit family.</text>
</comment>
<feature type="domain" description="CoA-binding" evidence="26">
    <location>
        <begin position="483"/>
        <end position="588"/>
    </location>
</feature>
<dbReference type="CDD" id="cd06100">
    <property type="entry name" value="CCL_ACL-C"/>
    <property type="match status" value="1"/>
</dbReference>
<evidence type="ECO:0000256" key="17">
    <source>
        <dbReference type="ARBA" id="ARBA00023098"/>
    </source>
</evidence>
<dbReference type="PROSITE" id="PS00399">
    <property type="entry name" value="SUCCINYL_COA_LIG_2"/>
    <property type="match status" value="1"/>
</dbReference>
<dbReference type="InterPro" id="IPR056749">
    <property type="entry name" value="Citrate_synth_N"/>
</dbReference>
<comment type="cofactor">
    <cofactor evidence="1">
        <name>Mg(2+)</name>
        <dbReference type="ChEBI" id="CHEBI:18420"/>
    </cofactor>
</comment>
<dbReference type="PANTHER" id="PTHR23118:SF42">
    <property type="entry name" value="ATP-CITRATE SYNTHASE"/>
    <property type="match status" value="1"/>
</dbReference>
<dbReference type="FunFam" id="3.40.50.261:FF:000004">
    <property type="entry name" value="ATP-citrate synthase subunit"/>
    <property type="match status" value="1"/>
</dbReference>
<dbReference type="SUPFAM" id="SSF51735">
    <property type="entry name" value="NAD(P)-binding Rossmann-fold domains"/>
    <property type="match status" value="1"/>
</dbReference>
<keyword evidence="30" id="KW-1185">Reference proteome</keyword>
<dbReference type="OrthoDB" id="3261737at2759"/>
<dbReference type="Gene3D" id="1.10.230.10">
    <property type="entry name" value="Cytochrome P450-Terp, domain 2"/>
    <property type="match status" value="1"/>
</dbReference>
<dbReference type="FunFam" id="3.30.470.110:FF:000003">
    <property type="entry name" value="ATP-citrate synthase subunit 2"/>
    <property type="match status" value="1"/>
</dbReference>
<evidence type="ECO:0000256" key="18">
    <source>
        <dbReference type="ARBA" id="ARBA00047593"/>
    </source>
</evidence>
<organism evidence="29 30">
    <name type="scientific">Mycetomoellerius zeteki</name>
    <dbReference type="NCBI Taxonomy" id="64791"/>
    <lineage>
        <taxon>Eukaryota</taxon>
        <taxon>Metazoa</taxon>
        <taxon>Ecdysozoa</taxon>
        <taxon>Arthropoda</taxon>
        <taxon>Hexapoda</taxon>
        <taxon>Insecta</taxon>
        <taxon>Pterygota</taxon>
        <taxon>Neoptera</taxon>
        <taxon>Endopterygota</taxon>
        <taxon>Hymenoptera</taxon>
        <taxon>Apocrita</taxon>
        <taxon>Aculeata</taxon>
        <taxon>Formicoidea</taxon>
        <taxon>Formicidae</taxon>
        <taxon>Myrmicinae</taxon>
        <taxon>Mycetomoellerius</taxon>
    </lineage>
</organism>
<dbReference type="InterPro" id="IPR005811">
    <property type="entry name" value="SUCC_ACL_C"/>
</dbReference>
<dbReference type="GO" id="GO:0005524">
    <property type="term" value="F:ATP binding"/>
    <property type="evidence" value="ECO:0007669"/>
    <property type="project" value="UniProtKB-UniRule"/>
</dbReference>
<dbReference type="InterPro" id="IPR016142">
    <property type="entry name" value="Citrate_synth-like_lrg_a-sub"/>
</dbReference>
<keyword evidence="12 23" id="KW-0547">Nucleotide-binding</keyword>
<keyword evidence="17 23" id="KW-0443">Lipid metabolism</keyword>
<comment type="function">
    <text evidence="22">Catalyzes the cleavage of citrate into oxaloacetate and acetyl-CoA, the latter serving as common substrate in multiple biochemical reactions in protein, carbohydrate and lipid metabolism.</text>
</comment>